<dbReference type="AlphaFoldDB" id="A0A1U7HCH1"/>
<dbReference type="OrthoDB" id="9802848at2"/>
<keyword evidence="1" id="KW-0547">Nucleotide-binding</keyword>
<evidence type="ECO:0000256" key="2">
    <source>
        <dbReference type="ARBA" id="ARBA00022801"/>
    </source>
</evidence>
<dbReference type="STRING" id="1921803.NIES593_15925"/>
<sequence length="564" mass="64176">MKDKLSLDKLDIQEDYRSDRDNLIQDFYIPCLERTTVYSRAVGFFSSFSLIAISIRSWKEGEQTRVQRKVEDFQRLWSNKTSKVEVVDFPEAATRSLLRYRPSSPPEYEEIDAGIGRGWRLKETGKSYRIQRNTLKVELRPLQVDAGEAFKRANYRGILAMATGTGKTLTALACATRLDCLDLIIIGVPTKELANQWDEEIKTKTSFRSPIIATGRAEHWREILFRKLRLIYHQELPRERLPVIVVGTYSELSKSIVADLINDAGGLPERSLLIADEVHATGAEVYRRILREDFCYRLGLSATPIRPYDEEGTGVVLDYFGGIVYEFTLEDAIAAGILCEYDYYVYVTALSEEEHEKFQQLTAKIAASLNKDDRDRTHHLTIQRAKIIKSATAKINILDRILNDYPPQQAMIYCADIEGATQISYRLAQRGFNVARYSSQDSDRKKILANFASGYLDALVAVKCLDEGVDIPSVHQAIILASDATERQFIQRRGRILRVAPKKSVATLIDVLVVPPLQDESVKLIESEIQRIKLFARSAHNRTSVIINLIEELKYYGITYSDLI</sequence>
<dbReference type="InterPro" id="IPR027417">
    <property type="entry name" value="P-loop_NTPase"/>
</dbReference>
<dbReference type="InterPro" id="IPR014001">
    <property type="entry name" value="Helicase_ATP-bd"/>
</dbReference>
<dbReference type="Proteomes" id="UP000186868">
    <property type="component" value="Unassembled WGS sequence"/>
</dbReference>
<dbReference type="EMBL" id="MRCB01000021">
    <property type="protein sequence ID" value="OKH21287.1"/>
    <property type="molecule type" value="Genomic_DNA"/>
</dbReference>
<evidence type="ECO:0000313" key="8">
    <source>
        <dbReference type="Proteomes" id="UP000186868"/>
    </source>
</evidence>
<dbReference type="Gene3D" id="3.40.50.300">
    <property type="entry name" value="P-loop containing nucleotide triphosphate hydrolases"/>
    <property type="match status" value="2"/>
</dbReference>
<feature type="domain" description="Helicase ATP-binding" evidence="5">
    <location>
        <begin position="148"/>
        <end position="322"/>
    </location>
</feature>
<evidence type="ECO:0000313" key="7">
    <source>
        <dbReference type="EMBL" id="OKH21287.1"/>
    </source>
</evidence>
<keyword evidence="3" id="KW-0347">Helicase</keyword>
<keyword evidence="4" id="KW-0067">ATP-binding</keyword>
<dbReference type="InterPro" id="IPR006935">
    <property type="entry name" value="Helicase/UvrB_N"/>
</dbReference>
<dbReference type="SMART" id="SM00487">
    <property type="entry name" value="DEXDc"/>
    <property type="match status" value="1"/>
</dbReference>
<dbReference type="PROSITE" id="PS51192">
    <property type="entry name" value="HELICASE_ATP_BIND_1"/>
    <property type="match status" value="1"/>
</dbReference>
<dbReference type="Pfam" id="PF00271">
    <property type="entry name" value="Helicase_C"/>
    <property type="match status" value="1"/>
</dbReference>
<dbReference type="PANTHER" id="PTHR11274">
    <property type="entry name" value="RAD25/XP-B DNA REPAIR HELICASE"/>
    <property type="match status" value="1"/>
</dbReference>
<keyword evidence="8" id="KW-1185">Reference proteome</keyword>
<evidence type="ECO:0000256" key="4">
    <source>
        <dbReference type="ARBA" id="ARBA00022840"/>
    </source>
</evidence>
<keyword evidence="2" id="KW-0378">Hydrolase</keyword>
<dbReference type="InterPro" id="IPR001650">
    <property type="entry name" value="Helicase_C-like"/>
</dbReference>
<feature type="domain" description="Helicase C-terminal" evidence="6">
    <location>
        <begin position="397"/>
        <end position="540"/>
    </location>
</feature>
<evidence type="ECO:0000256" key="3">
    <source>
        <dbReference type="ARBA" id="ARBA00022806"/>
    </source>
</evidence>
<dbReference type="PROSITE" id="PS51194">
    <property type="entry name" value="HELICASE_CTER"/>
    <property type="match status" value="1"/>
</dbReference>
<dbReference type="SMART" id="SM00490">
    <property type="entry name" value="HELICc"/>
    <property type="match status" value="1"/>
</dbReference>
<dbReference type="PANTHER" id="PTHR11274:SF0">
    <property type="entry name" value="GENERAL TRANSCRIPTION AND DNA REPAIR FACTOR IIH HELICASE SUBUNIT XPB"/>
    <property type="match status" value="1"/>
</dbReference>
<dbReference type="Pfam" id="PF04851">
    <property type="entry name" value="ResIII"/>
    <property type="match status" value="1"/>
</dbReference>
<name>A0A1U7HCH1_9CYAN</name>
<dbReference type="GO" id="GO:0005524">
    <property type="term" value="F:ATP binding"/>
    <property type="evidence" value="ECO:0007669"/>
    <property type="project" value="UniProtKB-KW"/>
</dbReference>
<organism evidence="7 8">
    <name type="scientific">Hydrococcus rivularis NIES-593</name>
    <dbReference type="NCBI Taxonomy" id="1921803"/>
    <lineage>
        <taxon>Bacteria</taxon>
        <taxon>Bacillati</taxon>
        <taxon>Cyanobacteriota</taxon>
        <taxon>Cyanophyceae</taxon>
        <taxon>Pleurocapsales</taxon>
        <taxon>Hydrococcaceae</taxon>
        <taxon>Hydrococcus</taxon>
    </lineage>
</organism>
<evidence type="ECO:0000259" key="6">
    <source>
        <dbReference type="PROSITE" id="PS51194"/>
    </source>
</evidence>
<evidence type="ECO:0000259" key="5">
    <source>
        <dbReference type="PROSITE" id="PS51192"/>
    </source>
</evidence>
<dbReference type="GO" id="GO:0003677">
    <property type="term" value="F:DNA binding"/>
    <property type="evidence" value="ECO:0007669"/>
    <property type="project" value="InterPro"/>
</dbReference>
<dbReference type="SUPFAM" id="SSF52540">
    <property type="entry name" value="P-loop containing nucleoside triphosphate hydrolases"/>
    <property type="match status" value="1"/>
</dbReference>
<evidence type="ECO:0000256" key="1">
    <source>
        <dbReference type="ARBA" id="ARBA00022741"/>
    </source>
</evidence>
<dbReference type="GO" id="GO:0004386">
    <property type="term" value="F:helicase activity"/>
    <property type="evidence" value="ECO:0007669"/>
    <property type="project" value="UniProtKB-KW"/>
</dbReference>
<dbReference type="InterPro" id="IPR050615">
    <property type="entry name" value="ATP-dep_DNA_Helicase"/>
</dbReference>
<reference evidence="7 8" key="1">
    <citation type="submission" date="2016-11" db="EMBL/GenBank/DDBJ databases">
        <title>Draft Genome Sequences of Nine Cyanobacterial Strains from Diverse Habitats.</title>
        <authorList>
            <person name="Zhu T."/>
            <person name="Hou S."/>
            <person name="Lu X."/>
            <person name="Hess W.R."/>
        </authorList>
    </citation>
    <scope>NUCLEOTIDE SEQUENCE [LARGE SCALE GENOMIC DNA]</scope>
    <source>
        <strain evidence="7 8">NIES-593</strain>
    </source>
</reference>
<dbReference type="GO" id="GO:0016787">
    <property type="term" value="F:hydrolase activity"/>
    <property type="evidence" value="ECO:0007669"/>
    <property type="project" value="UniProtKB-KW"/>
</dbReference>
<proteinExistence type="predicted"/>
<accession>A0A1U7HCH1</accession>
<protein>
    <submittedName>
        <fullName evidence="7">Uncharacterized protein</fullName>
    </submittedName>
</protein>
<gene>
    <name evidence="7" type="ORF">NIES593_15925</name>
</gene>
<comment type="caution">
    <text evidence="7">The sequence shown here is derived from an EMBL/GenBank/DDBJ whole genome shotgun (WGS) entry which is preliminary data.</text>
</comment>